<evidence type="ECO:0000313" key="1">
    <source>
        <dbReference type="EMBL" id="GGK29788.1"/>
    </source>
</evidence>
<reference evidence="2" key="1">
    <citation type="journal article" date="2019" name="Int. J. Syst. Evol. Microbiol.">
        <title>The Global Catalogue of Microorganisms (GCM) 10K type strain sequencing project: providing services to taxonomists for standard genome sequencing and annotation.</title>
        <authorList>
            <consortium name="The Broad Institute Genomics Platform"/>
            <consortium name="The Broad Institute Genome Sequencing Center for Infectious Disease"/>
            <person name="Wu L."/>
            <person name="Ma J."/>
        </authorList>
    </citation>
    <scope>NUCLEOTIDE SEQUENCE [LARGE SCALE GENOMIC DNA]</scope>
    <source>
        <strain evidence="2">JCM 30331</strain>
    </source>
</reference>
<name>A0ABQ2EWE3_9DEIO</name>
<evidence type="ECO:0000313" key="2">
    <source>
        <dbReference type="Proteomes" id="UP000647587"/>
    </source>
</evidence>
<dbReference type="EMBL" id="BMPP01000009">
    <property type="protein sequence ID" value="GGK29788.1"/>
    <property type="molecule type" value="Genomic_DNA"/>
</dbReference>
<proteinExistence type="predicted"/>
<gene>
    <name evidence="1" type="ORF">GCM10008955_24520</name>
</gene>
<dbReference type="Gene3D" id="3.40.50.150">
    <property type="entry name" value="Vaccinia Virus protein VP39"/>
    <property type="match status" value="1"/>
</dbReference>
<dbReference type="Proteomes" id="UP000647587">
    <property type="component" value="Unassembled WGS sequence"/>
</dbReference>
<dbReference type="SUPFAM" id="SSF53335">
    <property type="entry name" value="S-adenosyl-L-methionine-dependent methyltransferases"/>
    <property type="match status" value="1"/>
</dbReference>
<sequence>MARSGRTWLTYSQLVSVVGQRYSNPIVVEERPQAGEEELLTRFSAEMKADTPAGAEAVRVLDELNIGHTQYALHLRYIARWGSERRRLLANGANFQLMEGLGREEAKGLLVGLDLSGTKVQQRRQLSAHLYEKAQVPAEKGWLSPAATTGRKVRVYDPRQVVWVYPAEEVDFLEGLHPYVARSLIARYVPSAGVVADPMAGDGVVPMMATELGHVAWASDIEPSKPYIAELDLRTNDLGELFGERNQTVADLLVAHPPTPGGLEKTLDQYAEWLTEILGHCWGAIKAGGHLALIVPIQGELAILAAMEHVLLESAIEVFALDDAKLRAVHIAAARNGSEGWHILVFQVPTFGEGE</sequence>
<keyword evidence="2" id="KW-1185">Reference proteome</keyword>
<comment type="caution">
    <text evidence="1">The sequence shown here is derived from an EMBL/GenBank/DDBJ whole genome shotgun (WGS) entry which is preliminary data.</text>
</comment>
<protein>
    <submittedName>
        <fullName evidence="1">Uncharacterized protein</fullName>
    </submittedName>
</protein>
<organism evidence="1 2">
    <name type="scientific">Deinococcus malanensis</name>
    <dbReference type="NCBI Taxonomy" id="1706855"/>
    <lineage>
        <taxon>Bacteria</taxon>
        <taxon>Thermotogati</taxon>
        <taxon>Deinococcota</taxon>
        <taxon>Deinococci</taxon>
        <taxon>Deinococcales</taxon>
        <taxon>Deinococcaceae</taxon>
        <taxon>Deinococcus</taxon>
    </lineage>
</organism>
<dbReference type="InterPro" id="IPR029063">
    <property type="entry name" value="SAM-dependent_MTases_sf"/>
</dbReference>
<accession>A0ABQ2EWE3</accession>